<evidence type="ECO:0000256" key="1">
    <source>
        <dbReference type="SAM" id="Phobius"/>
    </source>
</evidence>
<reference evidence="2" key="2">
    <citation type="submission" date="2023-01" db="EMBL/GenBank/DDBJ databases">
        <authorList>
            <person name="Petersen C."/>
        </authorList>
    </citation>
    <scope>NUCLEOTIDE SEQUENCE</scope>
    <source>
        <strain evidence="2">IBT 17514</strain>
    </source>
</reference>
<proteinExistence type="predicted"/>
<name>A0AAD6HSL6_9EURO</name>
<keyword evidence="3" id="KW-1185">Reference proteome</keyword>
<dbReference type="Proteomes" id="UP001215712">
    <property type="component" value="Unassembled WGS sequence"/>
</dbReference>
<keyword evidence="1" id="KW-0472">Membrane</keyword>
<evidence type="ECO:0000313" key="3">
    <source>
        <dbReference type="Proteomes" id="UP001215712"/>
    </source>
</evidence>
<accession>A0AAD6HSL6</accession>
<comment type="caution">
    <text evidence="2">The sequence shown here is derived from an EMBL/GenBank/DDBJ whole genome shotgun (WGS) entry which is preliminary data.</text>
</comment>
<protein>
    <submittedName>
        <fullName evidence="2">Uncharacterized protein</fullName>
    </submittedName>
</protein>
<gene>
    <name evidence="2" type="ORF">N7493_002547</name>
</gene>
<keyword evidence="1" id="KW-0812">Transmembrane</keyword>
<feature type="transmembrane region" description="Helical" evidence="1">
    <location>
        <begin position="6"/>
        <end position="31"/>
    </location>
</feature>
<organism evidence="2 3">
    <name type="scientific">Penicillium malachiteum</name>
    <dbReference type="NCBI Taxonomy" id="1324776"/>
    <lineage>
        <taxon>Eukaryota</taxon>
        <taxon>Fungi</taxon>
        <taxon>Dikarya</taxon>
        <taxon>Ascomycota</taxon>
        <taxon>Pezizomycotina</taxon>
        <taxon>Eurotiomycetes</taxon>
        <taxon>Eurotiomycetidae</taxon>
        <taxon>Eurotiales</taxon>
        <taxon>Aspergillaceae</taxon>
        <taxon>Penicillium</taxon>
    </lineage>
</organism>
<evidence type="ECO:0000313" key="2">
    <source>
        <dbReference type="EMBL" id="KAJ5733761.1"/>
    </source>
</evidence>
<sequence length="95" mass="10779">MGLIKLLLKVILVPIVIVAVIIAAIVICIKIHRDRKKEEKRAKRAQQQRAFELPPQSQWVYPDPQALQSPLQKPSPVAYPIYAPSYLEAGIVRQQ</sequence>
<keyword evidence="1" id="KW-1133">Transmembrane helix</keyword>
<reference evidence="2" key="1">
    <citation type="journal article" date="2023" name="IMA Fungus">
        <title>Comparative genomic study of the Penicillium genus elucidates a diverse pangenome and 15 lateral gene transfer events.</title>
        <authorList>
            <person name="Petersen C."/>
            <person name="Sorensen T."/>
            <person name="Nielsen M.R."/>
            <person name="Sondergaard T.E."/>
            <person name="Sorensen J.L."/>
            <person name="Fitzpatrick D.A."/>
            <person name="Frisvad J.C."/>
            <person name="Nielsen K.L."/>
        </authorList>
    </citation>
    <scope>NUCLEOTIDE SEQUENCE</scope>
    <source>
        <strain evidence="2">IBT 17514</strain>
    </source>
</reference>
<dbReference type="AlphaFoldDB" id="A0AAD6HSL6"/>
<dbReference type="EMBL" id="JAQJAN010000003">
    <property type="protein sequence ID" value="KAJ5733761.1"/>
    <property type="molecule type" value="Genomic_DNA"/>
</dbReference>